<comment type="caution">
    <text evidence="2">The sequence shown here is derived from an EMBL/GenBank/DDBJ whole genome shotgun (WGS) entry which is preliminary data.</text>
</comment>
<accession>A0ABP0SCJ8</accession>
<protein>
    <submittedName>
        <fullName evidence="2">Uncharacterized protein</fullName>
    </submittedName>
</protein>
<name>A0ABP0SCJ8_9DINO</name>
<keyword evidence="3" id="KW-1185">Reference proteome</keyword>
<feature type="compositionally biased region" description="Basic and acidic residues" evidence="1">
    <location>
        <begin position="28"/>
        <end position="41"/>
    </location>
</feature>
<feature type="compositionally biased region" description="Acidic residues" evidence="1">
    <location>
        <begin position="119"/>
        <end position="130"/>
    </location>
</feature>
<dbReference type="Proteomes" id="UP001642484">
    <property type="component" value="Unassembled WGS sequence"/>
</dbReference>
<gene>
    <name evidence="2" type="ORF">CCMP2556_LOCUS51163</name>
</gene>
<dbReference type="EMBL" id="CAXAMN010027306">
    <property type="protein sequence ID" value="CAK9109980.1"/>
    <property type="molecule type" value="Genomic_DNA"/>
</dbReference>
<evidence type="ECO:0000313" key="3">
    <source>
        <dbReference type="Proteomes" id="UP001642484"/>
    </source>
</evidence>
<evidence type="ECO:0000256" key="1">
    <source>
        <dbReference type="SAM" id="MobiDB-lite"/>
    </source>
</evidence>
<reference evidence="2 3" key="1">
    <citation type="submission" date="2024-02" db="EMBL/GenBank/DDBJ databases">
        <authorList>
            <person name="Chen Y."/>
            <person name="Shah S."/>
            <person name="Dougan E. K."/>
            <person name="Thang M."/>
            <person name="Chan C."/>
        </authorList>
    </citation>
    <scope>NUCLEOTIDE SEQUENCE [LARGE SCALE GENOMIC DNA]</scope>
</reference>
<feature type="region of interest" description="Disordered" evidence="1">
    <location>
        <begin position="116"/>
        <end position="145"/>
    </location>
</feature>
<organism evidence="2 3">
    <name type="scientific">Durusdinium trenchii</name>
    <dbReference type="NCBI Taxonomy" id="1381693"/>
    <lineage>
        <taxon>Eukaryota</taxon>
        <taxon>Sar</taxon>
        <taxon>Alveolata</taxon>
        <taxon>Dinophyceae</taxon>
        <taxon>Suessiales</taxon>
        <taxon>Symbiodiniaceae</taxon>
        <taxon>Durusdinium</taxon>
    </lineage>
</organism>
<feature type="region of interest" description="Disordered" evidence="1">
    <location>
        <begin position="25"/>
        <end position="56"/>
    </location>
</feature>
<proteinExistence type="predicted"/>
<sequence>MNLGHLSLVQGRARLVQGTPWGCAAPRTRPEIAPRGDRWEDSSDGGGVEAGSGAQRERPVIGLGILELANRRRTGARFCRGFLSNKSNKRNITKQACFFEVTESSPVTQVTCMFKAGDEDGTTSDPDEESPGLSPNPFLSATNWV</sequence>
<evidence type="ECO:0000313" key="2">
    <source>
        <dbReference type="EMBL" id="CAK9109980.1"/>
    </source>
</evidence>